<proteinExistence type="inferred from homology"/>
<dbReference type="Pfam" id="PF00389">
    <property type="entry name" value="2-Hacid_dh"/>
    <property type="match status" value="1"/>
</dbReference>
<dbReference type="InterPro" id="IPR036291">
    <property type="entry name" value="NAD(P)-bd_dom_sf"/>
</dbReference>
<feature type="domain" description="D-isomer specific 2-hydroxyacid dehydrogenase NAD-binding" evidence="5">
    <location>
        <begin position="122"/>
        <end position="293"/>
    </location>
</feature>
<dbReference type="InterPro" id="IPR050223">
    <property type="entry name" value="D-isomer_2-hydroxyacid_DH"/>
</dbReference>
<evidence type="ECO:0000256" key="3">
    <source>
        <dbReference type="RuleBase" id="RU003719"/>
    </source>
</evidence>
<dbReference type="CDD" id="cd12156">
    <property type="entry name" value="HPPR"/>
    <property type="match status" value="1"/>
</dbReference>
<comment type="similarity">
    <text evidence="3">Belongs to the D-isomer specific 2-hydroxyacid dehydrogenase family.</text>
</comment>
<dbReference type="PANTHER" id="PTHR10996">
    <property type="entry name" value="2-HYDROXYACID DEHYDROGENASE-RELATED"/>
    <property type="match status" value="1"/>
</dbReference>
<dbReference type="RefSeq" id="WP_044455867.1">
    <property type="nucleotide sequence ID" value="NZ_CP010897.2"/>
</dbReference>
<dbReference type="Proteomes" id="UP000035085">
    <property type="component" value="Chromosome"/>
</dbReference>
<dbReference type="PANTHER" id="PTHR10996:SF178">
    <property type="entry name" value="2-HYDROXYACID DEHYDROGENASE YGL185C-RELATED"/>
    <property type="match status" value="1"/>
</dbReference>
<dbReference type="PROSITE" id="PS00065">
    <property type="entry name" value="D_2_HYDROXYACID_DH_1"/>
    <property type="match status" value="1"/>
</dbReference>
<dbReference type="InterPro" id="IPR006139">
    <property type="entry name" value="D-isomer_2_OHA_DH_cat_dom"/>
</dbReference>
<accession>A0ABM6FR35</accession>
<name>A0ABM6FR35_9BURK</name>
<evidence type="ECO:0000259" key="5">
    <source>
        <dbReference type="Pfam" id="PF02826"/>
    </source>
</evidence>
<evidence type="ECO:0000313" key="6">
    <source>
        <dbReference type="EMBL" id="APD11281.1"/>
    </source>
</evidence>
<reference evidence="7" key="1">
    <citation type="submission" date="2015-02" db="EMBL/GenBank/DDBJ databases">
        <title>Complete Genome Sequencing of Pandoraea vervacti NS15 sp. nov.</title>
        <authorList>
            <person name="Chan K.-G."/>
        </authorList>
    </citation>
    <scope>NUCLEOTIDE SEQUENCE [LARGE SCALE GENOMIC DNA]</scope>
    <source>
        <strain evidence="7">NS15</strain>
    </source>
</reference>
<protein>
    <submittedName>
        <fullName evidence="6">Hydroxyacid dehydrogenase</fullName>
    </submittedName>
</protein>
<keyword evidence="7" id="KW-1185">Reference proteome</keyword>
<dbReference type="EMBL" id="CP010897">
    <property type="protein sequence ID" value="APD11281.1"/>
    <property type="molecule type" value="Genomic_DNA"/>
</dbReference>
<evidence type="ECO:0000256" key="1">
    <source>
        <dbReference type="ARBA" id="ARBA00023002"/>
    </source>
</evidence>
<dbReference type="Gene3D" id="3.40.50.720">
    <property type="entry name" value="NAD(P)-binding Rossmann-like Domain"/>
    <property type="match status" value="2"/>
</dbReference>
<dbReference type="SUPFAM" id="SSF51735">
    <property type="entry name" value="NAD(P)-binding Rossmann-fold domains"/>
    <property type="match status" value="1"/>
</dbReference>
<dbReference type="SUPFAM" id="SSF52283">
    <property type="entry name" value="Formate/glycerate dehydrogenase catalytic domain-like"/>
    <property type="match status" value="1"/>
</dbReference>
<dbReference type="InterPro" id="IPR029752">
    <property type="entry name" value="D-isomer_DH_CS1"/>
</dbReference>
<keyword evidence="1 3" id="KW-0560">Oxidoreductase</keyword>
<feature type="domain" description="D-isomer specific 2-hydroxyacid dehydrogenase catalytic" evidence="4">
    <location>
        <begin position="52"/>
        <end position="324"/>
    </location>
</feature>
<evidence type="ECO:0000256" key="2">
    <source>
        <dbReference type="ARBA" id="ARBA00023027"/>
    </source>
</evidence>
<dbReference type="InterPro" id="IPR006140">
    <property type="entry name" value="D-isomer_DH_NAD-bd"/>
</dbReference>
<sequence>MPDAPLLLNLIPLEPLARAQLLAAGLHIQDVDVTASGFAGRGMSGTSGTSDISGLTSRARLLLTNGTTGLDAAQMDLLPQLELVCAFGAGYERIDIAAAAQRGIAVAHAPNTNGETVADHALALMLAVSRALVTLDRAVKAGGWAKHRAPRPTLHGARLGVIGLGNIGQAIARRAEGFGMSVGYHTRTPHDDRRWQYFATVGELADASDFLVLACPGGPSTHHLVNADVLARLGAGGFLVNVARGSVVDTEALIEALCDGIIAGAALDVFETEPDVPSALRMLENVVLTPHVSGRSPAALQAQIDSLLANVRAHLAGQPLPTPVKPTLATVARTGRKALR</sequence>
<dbReference type="Pfam" id="PF02826">
    <property type="entry name" value="2-Hacid_dh_C"/>
    <property type="match status" value="1"/>
</dbReference>
<evidence type="ECO:0000259" key="4">
    <source>
        <dbReference type="Pfam" id="PF00389"/>
    </source>
</evidence>
<evidence type="ECO:0000313" key="7">
    <source>
        <dbReference type="Proteomes" id="UP000035085"/>
    </source>
</evidence>
<gene>
    <name evidence="6" type="ORF">UC34_12980</name>
</gene>
<organism evidence="6 7">
    <name type="scientific">Pandoraea vervacti</name>
    <dbReference type="NCBI Taxonomy" id="656178"/>
    <lineage>
        <taxon>Bacteria</taxon>
        <taxon>Pseudomonadati</taxon>
        <taxon>Pseudomonadota</taxon>
        <taxon>Betaproteobacteria</taxon>
        <taxon>Burkholderiales</taxon>
        <taxon>Burkholderiaceae</taxon>
        <taxon>Pandoraea</taxon>
    </lineage>
</organism>
<keyword evidence="2" id="KW-0520">NAD</keyword>